<dbReference type="STRING" id="6335.A0A0V1KQU4"/>
<comment type="caution">
    <text evidence="14">The sequence shown here is derived from an EMBL/GenBank/DDBJ whole genome shotgun (WGS) entry which is preliminary data.</text>
</comment>
<protein>
    <recommendedName>
        <fullName evidence="12">Innexin</fullName>
    </recommendedName>
</protein>
<dbReference type="EMBL" id="JYDW01000311">
    <property type="protein sequence ID" value="KRZ49473.1"/>
    <property type="molecule type" value="Genomic_DNA"/>
</dbReference>
<evidence type="ECO:0000256" key="9">
    <source>
        <dbReference type="ARBA" id="ARBA00023065"/>
    </source>
</evidence>
<feature type="transmembrane region" description="Helical" evidence="12">
    <location>
        <begin position="342"/>
        <end position="360"/>
    </location>
</feature>
<evidence type="ECO:0000256" key="12">
    <source>
        <dbReference type="RuleBase" id="RU010713"/>
    </source>
</evidence>
<dbReference type="AlphaFoldDB" id="A0A0V1KQU4"/>
<accession>A0A0V1KQU4</accession>
<reference evidence="14 15" key="1">
    <citation type="submission" date="2015-05" db="EMBL/GenBank/DDBJ databases">
        <title>Evolution of Trichinella species and genotypes.</title>
        <authorList>
            <person name="Korhonen P.K."/>
            <person name="Edoardo P."/>
            <person name="Giuseppe L.R."/>
            <person name="Gasser R.B."/>
        </authorList>
    </citation>
    <scope>NUCLEOTIDE SEQUENCE [LARGE SCALE GENOMIC DNA]</scope>
    <source>
        <strain evidence="14">ISS10</strain>
    </source>
</reference>
<keyword evidence="3 12" id="KW-0813">Transport</keyword>
<evidence type="ECO:0000256" key="8">
    <source>
        <dbReference type="ARBA" id="ARBA00022989"/>
    </source>
</evidence>
<evidence type="ECO:0000313" key="14">
    <source>
        <dbReference type="EMBL" id="KRZ49473.1"/>
    </source>
</evidence>
<evidence type="ECO:0000256" key="4">
    <source>
        <dbReference type="ARBA" id="ARBA00022475"/>
    </source>
</evidence>
<dbReference type="PROSITE" id="PS51013">
    <property type="entry name" value="PANNEXIN"/>
    <property type="match status" value="1"/>
</dbReference>
<feature type="region of interest" description="Disordered" evidence="13">
    <location>
        <begin position="443"/>
        <end position="463"/>
    </location>
</feature>
<evidence type="ECO:0000256" key="2">
    <source>
        <dbReference type="ARBA" id="ARBA00004651"/>
    </source>
</evidence>
<dbReference type="GO" id="GO:0005921">
    <property type="term" value="C:gap junction"/>
    <property type="evidence" value="ECO:0007669"/>
    <property type="project" value="UniProtKB-SubCell"/>
</dbReference>
<evidence type="ECO:0000256" key="13">
    <source>
        <dbReference type="SAM" id="MobiDB-lite"/>
    </source>
</evidence>
<dbReference type="GO" id="GO:0034220">
    <property type="term" value="P:monoatomic ion transmembrane transport"/>
    <property type="evidence" value="ECO:0007669"/>
    <property type="project" value="UniProtKB-KW"/>
</dbReference>
<comment type="function">
    <text evidence="12">Structural component of the gap junctions.</text>
</comment>
<dbReference type="Proteomes" id="UP000054721">
    <property type="component" value="Unassembled WGS sequence"/>
</dbReference>
<name>A0A0V1KQU4_9BILA</name>
<evidence type="ECO:0000256" key="7">
    <source>
        <dbReference type="ARBA" id="ARBA00022949"/>
    </source>
</evidence>
<dbReference type="OrthoDB" id="5915398at2759"/>
<keyword evidence="10 12" id="KW-0472">Membrane</keyword>
<organism evidence="14 15">
    <name type="scientific">Trichinella nativa</name>
    <dbReference type="NCBI Taxonomy" id="6335"/>
    <lineage>
        <taxon>Eukaryota</taxon>
        <taxon>Metazoa</taxon>
        <taxon>Ecdysozoa</taxon>
        <taxon>Nematoda</taxon>
        <taxon>Enoplea</taxon>
        <taxon>Dorylaimia</taxon>
        <taxon>Trichinellida</taxon>
        <taxon>Trichinellidae</taxon>
        <taxon>Trichinella</taxon>
    </lineage>
</organism>
<keyword evidence="4" id="KW-1003">Cell membrane</keyword>
<keyword evidence="9 12" id="KW-0406">Ion transport</keyword>
<proteinExistence type="inferred from homology"/>
<keyword evidence="6" id="KW-0303">Gap junction</keyword>
<evidence type="ECO:0000256" key="11">
    <source>
        <dbReference type="ARBA" id="ARBA00023303"/>
    </source>
</evidence>
<feature type="transmembrane region" description="Helical" evidence="12">
    <location>
        <begin position="100"/>
        <end position="120"/>
    </location>
</feature>
<keyword evidence="15" id="KW-1185">Reference proteome</keyword>
<comment type="subcellular location">
    <subcellularLocation>
        <location evidence="1">Cell junction</location>
        <location evidence="1">Gap junction</location>
    </subcellularLocation>
    <subcellularLocation>
        <location evidence="2 12">Cell membrane</location>
        <topology evidence="2 12">Multi-pass membrane protein</topology>
    </subcellularLocation>
</comment>
<dbReference type="GO" id="GO:0005243">
    <property type="term" value="F:gap junction channel activity"/>
    <property type="evidence" value="ECO:0007669"/>
    <property type="project" value="TreeGrafter"/>
</dbReference>
<comment type="caution">
    <text evidence="12">Lacks conserved residue(s) required for the propagation of feature annotation.</text>
</comment>
<comment type="similarity">
    <text evidence="12">Belongs to the pannexin family.</text>
</comment>
<evidence type="ECO:0000313" key="15">
    <source>
        <dbReference type="Proteomes" id="UP000054721"/>
    </source>
</evidence>
<gene>
    <name evidence="14" type="primary">inx-12</name>
    <name evidence="12" type="synonym">inx</name>
    <name evidence="14" type="ORF">T02_5414</name>
</gene>
<dbReference type="Pfam" id="PF00876">
    <property type="entry name" value="Innexin"/>
    <property type="match status" value="1"/>
</dbReference>
<evidence type="ECO:0000256" key="5">
    <source>
        <dbReference type="ARBA" id="ARBA00022692"/>
    </source>
</evidence>
<evidence type="ECO:0000256" key="3">
    <source>
        <dbReference type="ARBA" id="ARBA00022448"/>
    </source>
</evidence>
<evidence type="ECO:0000256" key="10">
    <source>
        <dbReference type="ARBA" id="ARBA00023136"/>
    </source>
</evidence>
<keyword evidence="11 12" id="KW-0407">Ion channel</keyword>
<dbReference type="PANTHER" id="PTHR11893:SF36">
    <property type="entry name" value="INNEXIN-5"/>
    <property type="match status" value="1"/>
</dbReference>
<dbReference type="PANTHER" id="PTHR11893">
    <property type="entry name" value="INNEXIN"/>
    <property type="match status" value="1"/>
</dbReference>
<keyword evidence="5 12" id="KW-0812">Transmembrane</keyword>
<evidence type="ECO:0000256" key="6">
    <source>
        <dbReference type="ARBA" id="ARBA00022868"/>
    </source>
</evidence>
<dbReference type="GO" id="GO:0005886">
    <property type="term" value="C:plasma membrane"/>
    <property type="evidence" value="ECO:0007669"/>
    <property type="project" value="UniProtKB-SubCell"/>
</dbReference>
<sequence length="553" mass="63988">MKSANIPSTSPISRRLTWVDGRVHSNASKLLGGAIQPPQVNSHRDGQLLANGQEHRQTAARGYPLCDSSDIVLKMFPLDNKFDMFFNFYGFEDFIDRMHFLFTVKVVVTYLVIMSFTDILTPRIKCWSPHHFVKSWENYAETYCFIHSTYYYTNSSIVEDTEGKKHGFHFWATYVLAIQAILFATPAVIAAFLTKKSTANILSLINTNVESPSKEDEISKHLQFKLSSYLKFYRINSSILGFNNVACSYLTLSHAFVKFLFLTNAVTQFIAVSWIFKRNSFFWGVEVAVEYFKTGKWSQSEHFPITTFCDFNVREMNEVINHTVQCMIGVNAVHDKFFFLEWFWLFFCSIATTVHFILWARSSFSLSNHVDFINQCLELTTKDKDNDLVVKFTKEILQWDGVKLLRLIKLKLSNIAAKTITRNLFREFTKECCVTSGNEETVISTENSREERRNQKNGERKQTLPFPRDMFSIGCALFTSLDSVLFPESEAIYRCKFHNCLLSTSSESVVFPDMEPIYGLPYSELFSIHFLEQNFTYKVATVQQIPIQILYQI</sequence>
<feature type="compositionally biased region" description="Basic and acidic residues" evidence="13">
    <location>
        <begin position="447"/>
        <end position="462"/>
    </location>
</feature>
<keyword evidence="8 12" id="KW-1133">Transmembrane helix</keyword>
<dbReference type="PRINTS" id="PR01262">
    <property type="entry name" value="INNEXIN"/>
</dbReference>
<dbReference type="InterPro" id="IPR000990">
    <property type="entry name" value="Innexin"/>
</dbReference>
<feature type="transmembrane region" description="Helical" evidence="12">
    <location>
        <begin position="171"/>
        <end position="193"/>
    </location>
</feature>
<evidence type="ECO:0000256" key="1">
    <source>
        <dbReference type="ARBA" id="ARBA00004610"/>
    </source>
</evidence>
<keyword evidence="7" id="KW-0965">Cell junction</keyword>